<accession>A0A5K1K7B9</accession>
<evidence type="ECO:0000259" key="2">
    <source>
        <dbReference type="PROSITE" id="PS50097"/>
    </source>
</evidence>
<dbReference type="Pfam" id="PF00651">
    <property type="entry name" value="BTB"/>
    <property type="match status" value="1"/>
</dbReference>
<dbReference type="PROSITE" id="PS50097">
    <property type="entry name" value="BTB"/>
    <property type="match status" value="1"/>
</dbReference>
<protein>
    <submittedName>
        <fullName evidence="3">N/A</fullName>
    </submittedName>
</protein>
<feature type="domain" description="BTB" evidence="2">
    <location>
        <begin position="30"/>
        <end position="116"/>
    </location>
</feature>
<name>A0A5K1K7B9_9APHY</name>
<evidence type="ECO:0000256" key="1">
    <source>
        <dbReference type="SAM" id="MobiDB-lite"/>
    </source>
</evidence>
<gene>
    <name evidence="3" type="primary">I1R980</name>
</gene>
<proteinExistence type="predicted"/>
<dbReference type="InterPro" id="IPR011333">
    <property type="entry name" value="SKP1/BTB/POZ_sf"/>
</dbReference>
<dbReference type="InterPro" id="IPR000210">
    <property type="entry name" value="BTB/POZ_dom"/>
</dbReference>
<feature type="region of interest" description="Disordered" evidence="1">
    <location>
        <begin position="236"/>
        <end position="260"/>
    </location>
</feature>
<dbReference type="Gene3D" id="3.30.710.10">
    <property type="entry name" value="Potassium Channel Kv1.1, Chain A"/>
    <property type="match status" value="1"/>
</dbReference>
<dbReference type="AlphaFoldDB" id="A0A5K1K7B9"/>
<dbReference type="SUPFAM" id="SSF54695">
    <property type="entry name" value="POZ domain"/>
    <property type="match status" value="1"/>
</dbReference>
<dbReference type="CDD" id="cd18186">
    <property type="entry name" value="BTB_POZ_ZBTB_KLHL-like"/>
    <property type="match status" value="1"/>
</dbReference>
<feature type="compositionally biased region" description="Pro residues" evidence="1">
    <location>
        <begin position="241"/>
        <end position="250"/>
    </location>
</feature>
<reference evidence="3" key="1">
    <citation type="submission" date="2019-10" db="EMBL/GenBank/DDBJ databases">
        <authorList>
            <person name="Nor Muhammad N."/>
        </authorList>
    </citation>
    <scope>NUCLEOTIDE SEQUENCE</scope>
</reference>
<organism evidence="3">
    <name type="scientific">Ganoderma boninense</name>
    <dbReference type="NCBI Taxonomy" id="34458"/>
    <lineage>
        <taxon>Eukaryota</taxon>
        <taxon>Fungi</taxon>
        <taxon>Dikarya</taxon>
        <taxon>Basidiomycota</taxon>
        <taxon>Agaricomycotina</taxon>
        <taxon>Agaricomycetes</taxon>
        <taxon>Polyporales</taxon>
        <taxon>Polyporaceae</taxon>
        <taxon>Ganoderma</taxon>
    </lineage>
</organism>
<evidence type="ECO:0000313" key="3">
    <source>
        <dbReference type="EMBL" id="VWP02255.1"/>
    </source>
</evidence>
<dbReference type="EMBL" id="LR730062">
    <property type="protein sequence ID" value="VWP02255.1"/>
    <property type="molecule type" value="Genomic_DNA"/>
</dbReference>
<sequence>MRARATWHEAWAIDPNAIFERSVKFYIPDGDVILATKVPPEAKPQSPPTYKLFRVHKFLLALRSRVFYHLFTDSDASAPGNDSFEGVPLVELHGDNPDDFAVLLSYIYELESFLPFRRYDPDISIATTGAVRLSDKYLLESLRKRLVSYVVAEWPTTLREWDIQQAEINAIKDTMFSVTTVDGKEVDPGQLLSDRIPEPVSAIVFAREFCCPQILPATFYRLLQISFKADWSLRSRRADPNPTPTAPNPNPDADADDDDDEYTYIPLARWPLLDKADLTQYVRGLHEAEEYEPPLTQFLTAECWPSFYDGWESDPDTACYRYLENMVGVFGKRRGGTAARDPLGWLKDCMEHEKFPELAKKHPDRLCERCEIVLRREVRKERQRIWQELVPKWFQLQ</sequence>